<accession>A0ABW4VVH3</accession>
<evidence type="ECO:0000256" key="1">
    <source>
        <dbReference type="SAM" id="Phobius"/>
    </source>
</evidence>
<sequence length="235" mass="27981">MIEWWSEDANFITPFDLHHFVYIFVVSVALVLLIGKREKVKENRNTIAMVILIISILQQIMLYSWYVFETGFDLSESLPLHISRINTLLVIYFLITKNSKVLDVLFYFSLFAYASFLYPQRVYAIYHIIGISFLVNHVITLLLPYFAYIAYRWRPNFIGLLKAYGFFLIYLMSVYFFNPLVDGNYFYLKYRPFFRGWPDYLYIPSIAIVTFLGFAIAYFIIRTIIRRGLTTKIDR</sequence>
<gene>
    <name evidence="2" type="ORF">ACFSJF_02175</name>
</gene>
<keyword evidence="1" id="KW-0812">Transmembrane</keyword>
<keyword evidence="1" id="KW-0472">Membrane</keyword>
<feature type="transmembrane region" description="Helical" evidence="1">
    <location>
        <begin position="163"/>
        <end position="181"/>
    </location>
</feature>
<dbReference type="Proteomes" id="UP001597383">
    <property type="component" value="Unassembled WGS sequence"/>
</dbReference>
<dbReference type="RefSeq" id="WP_377554927.1">
    <property type="nucleotide sequence ID" value="NZ_JBHUHQ010000002.1"/>
</dbReference>
<feature type="transmembrane region" description="Helical" evidence="1">
    <location>
        <begin position="201"/>
        <end position="225"/>
    </location>
</feature>
<proteinExistence type="predicted"/>
<comment type="caution">
    <text evidence="2">The sequence shown here is derived from an EMBL/GenBank/DDBJ whole genome shotgun (WGS) entry which is preliminary data.</text>
</comment>
<dbReference type="EMBL" id="JBHUHQ010000002">
    <property type="protein sequence ID" value="MFD2043116.1"/>
    <property type="molecule type" value="Genomic_DNA"/>
</dbReference>
<dbReference type="Pfam" id="PF14808">
    <property type="entry name" value="TMEM164"/>
    <property type="match status" value="1"/>
</dbReference>
<reference evidence="3" key="1">
    <citation type="journal article" date="2019" name="Int. J. Syst. Evol. Microbiol.">
        <title>The Global Catalogue of Microorganisms (GCM) 10K type strain sequencing project: providing services to taxonomists for standard genome sequencing and annotation.</title>
        <authorList>
            <consortium name="The Broad Institute Genomics Platform"/>
            <consortium name="The Broad Institute Genome Sequencing Center for Infectious Disease"/>
            <person name="Wu L."/>
            <person name="Ma J."/>
        </authorList>
    </citation>
    <scope>NUCLEOTIDE SEQUENCE [LARGE SCALE GENOMIC DNA]</scope>
    <source>
        <strain evidence="3">R28</strain>
    </source>
</reference>
<name>A0ABW4VVH3_9BACI</name>
<feature type="transmembrane region" description="Helical" evidence="1">
    <location>
        <begin position="78"/>
        <end position="95"/>
    </location>
</feature>
<keyword evidence="3" id="KW-1185">Reference proteome</keyword>
<feature type="transmembrane region" description="Helical" evidence="1">
    <location>
        <begin position="47"/>
        <end position="66"/>
    </location>
</feature>
<evidence type="ECO:0000313" key="2">
    <source>
        <dbReference type="EMBL" id="MFD2043116.1"/>
    </source>
</evidence>
<feature type="transmembrane region" description="Helical" evidence="1">
    <location>
        <begin position="102"/>
        <end position="118"/>
    </location>
</feature>
<dbReference type="InterPro" id="IPR011737">
    <property type="entry name" value="CHP02206_TP0381"/>
</dbReference>
<organism evidence="2 3">
    <name type="scientific">Ornithinibacillus salinisoli</name>
    <dbReference type="NCBI Taxonomy" id="1848459"/>
    <lineage>
        <taxon>Bacteria</taxon>
        <taxon>Bacillati</taxon>
        <taxon>Bacillota</taxon>
        <taxon>Bacilli</taxon>
        <taxon>Bacillales</taxon>
        <taxon>Bacillaceae</taxon>
        <taxon>Ornithinibacillus</taxon>
    </lineage>
</organism>
<feature type="transmembrane region" description="Helical" evidence="1">
    <location>
        <begin position="124"/>
        <end position="151"/>
    </location>
</feature>
<keyword evidence="1" id="KW-1133">Transmembrane helix</keyword>
<dbReference type="NCBIfam" id="TIGR02206">
    <property type="entry name" value="intg_mem_TP0381"/>
    <property type="match status" value="1"/>
</dbReference>
<protein>
    <submittedName>
        <fullName evidence="2">TIGR02206 family membrane protein</fullName>
    </submittedName>
</protein>
<feature type="transmembrane region" description="Helical" evidence="1">
    <location>
        <begin position="17"/>
        <end position="35"/>
    </location>
</feature>
<evidence type="ECO:0000313" key="3">
    <source>
        <dbReference type="Proteomes" id="UP001597383"/>
    </source>
</evidence>